<dbReference type="EMBL" id="SZNQ01000001">
    <property type="protein sequence ID" value="TKT04702.1"/>
    <property type="molecule type" value="Genomic_DNA"/>
</dbReference>
<dbReference type="OrthoDB" id="4302590at2"/>
<keyword evidence="2" id="KW-1185">Reference proteome</keyword>
<protein>
    <submittedName>
        <fullName evidence="1">Uncharacterized protein</fullName>
    </submittedName>
</protein>
<dbReference type="AlphaFoldDB" id="A0A4U5WSG8"/>
<comment type="caution">
    <text evidence="1">The sequence shown here is derived from an EMBL/GenBank/DDBJ whole genome shotgun (WGS) entry which is preliminary data.</text>
</comment>
<name>A0A4U5WSG8_STRLS</name>
<evidence type="ECO:0000313" key="1">
    <source>
        <dbReference type="EMBL" id="TKT04702.1"/>
    </source>
</evidence>
<dbReference type="Proteomes" id="UP000305929">
    <property type="component" value="Unassembled WGS sequence"/>
</dbReference>
<gene>
    <name evidence="1" type="ORF">E4U91_35040</name>
</gene>
<evidence type="ECO:0000313" key="2">
    <source>
        <dbReference type="Proteomes" id="UP000305929"/>
    </source>
</evidence>
<sequence length="175" mass="19449">MGKEQPLPDPSTWTLEQMQSFIASTSGKLLETARVLAQGHAYARDRPGEDRRRWAKLSLLANRGLLDGTETSRVRVAQQEFMLRMWVIEQLGPDDTDPDWNPEALAVDTLAALTLTPASAAALADGWRDLPVGDILVLRWQKNLTAHLEWLVGHLAPGPVREALVTWAGTRRLLP</sequence>
<reference evidence="1 2" key="1">
    <citation type="submission" date="2019-04" db="EMBL/GenBank/DDBJ databases">
        <title>Streptomyces lasaliensis sp. nov., an Actinomycete isolated from soil which produces the polyether antibiotic lasalocid.</title>
        <authorList>
            <person name="Erwin G."/>
            <person name="Haber C."/>
        </authorList>
    </citation>
    <scope>NUCLEOTIDE SEQUENCE [LARGE SCALE GENOMIC DNA]</scope>
    <source>
        <strain evidence="1 2">X-537</strain>
    </source>
</reference>
<proteinExistence type="predicted"/>
<organism evidence="1 2">
    <name type="scientific">Streptomyces lasalocidi</name>
    <name type="common">Streptomyces lasaliensis</name>
    <dbReference type="NCBI Taxonomy" id="324833"/>
    <lineage>
        <taxon>Bacteria</taxon>
        <taxon>Bacillati</taxon>
        <taxon>Actinomycetota</taxon>
        <taxon>Actinomycetes</taxon>
        <taxon>Kitasatosporales</taxon>
        <taxon>Streptomycetaceae</taxon>
        <taxon>Streptomyces</taxon>
    </lineage>
</organism>
<accession>A0A4U5WSG8</accession>
<dbReference type="RefSeq" id="WP_137310523.1">
    <property type="nucleotide sequence ID" value="NZ_SZNQ01000001.1"/>
</dbReference>